<name>A0A5C7FUF2_9BACT</name>
<comment type="caution">
    <text evidence="2">The sequence shown here is derived from an EMBL/GenBank/DDBJ whole genome shotgun (WGS) entry which is preliminary data.</text>
</comment>
<dbReference type="Pfam" id="PF04238">
    <property type="entry name" value="DUF420"/>
    <property type="match status" value="1"/>
</dbReference>
<feature type="transmembrane region" description="Helical" evidence="1">
    <location>
        <begin position="49"/>
        <end position="71"/>
    </location>
</feature>
<keyword evidence="3" id="KW-1185">Reference proteome</keyword>
<keyword evidence="1" id="KW-0812">Transmembrane</keyword>
<feature type="transmembrane region" description="Helical" evidence="1">
    <location>
        <begin position="18"/>
        <end position="37"/>
    </location>
</feature>
<proteinExistence type="predicted"/>
<evidence type="ECO:0000313" key="3">
    <source>
        <dbReference type="Proteomes" id="UP000321907"/>
    </source>
</evidence>
<dbReference type="AlphaFoldDB" id="A0A5C7FUF2"/>
<dbReference type="PANTHER" id="PTHR37692">
    <property type="entry name" value="HYPOTHETICAL MEMBRANE SPANNING PROTEIN"/>
    <property type="match status" value="1"/>
</dbReference>
<reference evidence="2 3" key="1">
    <citation type="submission" date="2019-08" db="EMBL/GenBank/DDBJ databases">
        <title>Lewinella sp. strain SSH13 Genome sequencing and assembly.</title>
        <authorList>
            <person name="Kim I."/>
        </authorList>
    </citation>
    <scope>NUCLEOTIDE SEQUENCE [LARGE SCALE GENOMIC DNA]</scope>
    <source>
        <strain evidence="2 3">SSH13</strain>
    </source>
</reference>
<sequence length="197" mass="22112">MAYPQLKTYPNSEKTLKIVIWVVSVVVLLLVGAMRQYKLPVPEGWDVGFLPAVNAILNALTAVALLFSLYFIKQKKVVAHRNANAVALGLSVMFLLCYVVYHFTTPEVVFGDINHDRLLSATETAAVAGIRPVYLLILFSHIILAGVLLPFILLTTLRALVGKYDLHRKMARIVWPLWLYVAVTGPVVYLMLRVYYP</sequence>
<feature type="transmembrane region" description="Helical" evidence="1">
    <location>
        <begin position="173"/>
        <end position="196"/>
    </location>
</feature>
<keyword evidence="1" id="KW-0472">Membrane</keyword>
<evidence type="ECO:0000313" key="2">
    <source>
        <dbReference type="EMBL" id="TXF88437.1"/>
    </source>
</evidence>
<dbReference type="OrthoDB" id="9811380at2"/>
<dbReference type="RefSeq" id="WP_147931566.1">
    <property type="nucleotide sequence ID" value="NZ_VOXD01000023.1"/>
</dbReference>
<feature type="transmembrane region" description="Helical" evidence="1">
    <location>
        <begin position="83"/>
        <end position="101"/>
    </location>
</feature>
<keyword evidence="1" id="KW-1133">Transmembrane helix</keyword>
<evidence type="ECO:0000256" key="1">
    <source>
        <dbReference type="SAM" id="Phobius"/>
    </source>
</evidence>
<protein>
    <submittedName>
        <fullName evidence="2">DUF420 domain-containing protein</fullName>
    </submittedName>
</protein>
<dbReference type="EMBL" id="VOXD01000023">
    <property type="protein sequence ID" value="TXF88437.1"/>
    <property type="molecule type" value="Genomic_DNA"/>
</dbReference>
<dbReference type="PANTHER" id="PTHR37692:SF1">
    <property type="entry name" value="DUF420 DOMAIN-CONTAINING PROTEIN"/>
    <property type="match status" value="1"/>
</dbReference>
<feature type="transmembrane region" description="Helical" evidence="1">
    <location>
        <begin position="133"/>
        <end position="161"/>
    </location>
</feature>
<dbReference type="Proteomes" id="UP000321907">
    <property type="component" value="Unassembled WGS sequence"/>
</dbReference>
<dbReference type="InterPro" id="IPR007352">
    <property type="entry name" value="DUF420"/>
</dbReference>
<gene>
    <name evidence="2" type="ORF">FUA23_14980</name>
</gene>
<accession>A0A5C7FUF2</accession>
<organism evidence="2 3">
    <name type="scientific">Neolewinella aurantiaca</name>
    <dbReference type="NCBI Taxonomy" id="2602767"/>
    <lineage>
        <taxon>Bacteria</taxon>
        <taxon>Pseudomonadati</taxon>
        <taxon>Bacteroidota</taxon>
        <taxon>Saprospiria</taxon>
        <taxon>Saprospirales</taxon>
        <taxon>Lewinellaceae</taxon>
        <taxon>Neolewinella</taxon>
    </lineage>
</organism>